<dbReference type="AlphaFoldDB" id="A0A5D2DN18"/>
<dbReference type="InterPro" id="IPR006045">
    <property type="entry name" value="Cupin_1"/>
</dbReference>
<name>A0A5D2DN18_GOSDA</name>
<evidence type="ECO:0000313" key="3">
    <source>
        <dbReference type="EMBL" id="TYG82450.1"/>
    </source>
</evidence>
<dbReference type="EMBL" id="CM017701">
    <property type="protein sequence ID" value="TYG82450.1"/>
    <property type="molecule type" value="Genomic_DNA"/>
</dbReference>
<reference evidence="3 4" key="1">
    <citation type="submission" date="2019-06" db="EMBL/GenBank/DDBJ databases">
        <title>WGS assembly of Gossypium darwinii.</title>
        <authorList>
            <person name="Chen Z.J."/>
            <person name="Sreedasyam A."/>
            <person name="Ando A."/>
            <person name="Song Q."/>
            <person name="De L."/>
            <person name="Hulse-Kemp A."/>
            <person name="Ding M."/>
            <person name="Ye W."/>
            <person name="Kirkbride R."/>
            <person name="Jenkins J."/>
            <person name="Plott C."/>
            <person name="Lovell J."/>
            <person name="Lin Y.-M."/>
            <person name="Vaughn R."/>
            <person name="Liu B."/>
            <person name="Li W."/>
            <person name="Simpson S."/>
            <person name="Scheffler B."/>
            <person name="Saski C."/>
            <person name="Grover C."/>
            <person name="Hu G."/>
            <person name="Conover J."/>
            <person name="Carlson J."/>
            <person name="Shu S."/>
            <person name="Boston L."/>
            <person name="Williams M."/>
            <person name="Peterson D."/>
            <person name="Mcgee K."/>
            <person name="Jones D."/>
            <person name="Wendel J."/>
            <person name="Stelly D."/>
            <person name="Grimwood J."/>
            <person name="Schmutz J."/>
        </authorList>
    </citation>
    <scope>NUCLEOTIDE SEQUENCE [LARGE SCALE GENOMIC DNA]</scope>
    <source>
        <strain evidence="3">1808015.09</strain>
    </source>
</reference>
<dbReference type="SMART" id="SM00835">
    <property type="entry name" value="Cupin_1"/>
    <property type="match status" value="1"/>
</dbReference>
<feature type="domain" description="Cupin type-1" evidence="2">
    <location>
        <begin position="3"/>
        <end position="120"/>
    </location>
</feature>
<protein>
    <recommendedName>
        <fullName evidence="2">Cupin type-1 domain-containing protein</fullName>
    </recommendedName>
</protein>
<evidence type="ECO:0000256" key="1">
    <source>
        <dbReference type="ARBA" id="ARBA00022729"/>
    </source>
</evidence>
<proteinExistence type="predicted"/>
<dbReference type="Proteomes" id="UP000323506">
    <property type="component" value="Chromosome D01"/>
</dbReference>
<evidence type="ECO:0000259" key="2">
    <source>
        <dbReference type="SMART" id="SM00835"/>
    </source>
</evidence>
<dbReference type="PANTHER" id="PTHR31238">
    <property type="entry name" value="GERMIN-LIKE PROTEIN SUBFAMILY 3 MEMBER 3"/>
    <property type="match status" value="1"/>
</dbReference>
<dbReference type="InterPro" id="IPR011051">
    <property type="entry name" value="RmlC_Cupin_sf"/>
</dbReference>
<dbReference type="Gene3D" id="2.60.120.10">
    <property type="entry name" value="Jelly Rolls"/>
    <property type="match status" value="1"/>
</dbReference>
<sequence>MNFTVTKAIMAEFPALNGQSVSYAVLQYPACSLNPHHTRPSATELFFLTYGILEVGFIDTTNKLFTQIYSCSIVPRMISQSAFGSSVAGTVSVPATVLVTVVDDEKILAKCFKTDVDTIQKLKAGFALKA</sequence>
<dbReference type="InterPro" id="IPR014710">
    <property type="entry name" value="RmlC-like_jellyroll"/>
</dbReference>
<gene>
    <name evidence="3" type="ORF">ES288_D01G089200v1</name>
</gene>
<dbReference type="SUPFAM" id="SSF51182">
    <property type="entry name" value="RmlC-like cupins"/>
    <property type="match status" value="1"/>
</dbReference>
<keyword evidence="4" id="KW-1185">Reference proteome</keyword>
<organism evidence="3 4">
    <name type="scientific">Gossypium darwinii</name>
    <name type="common">Darwin's cotton</name>
    <name type="synonym">Gossypium barbadense var. darwinii</name>
    <dbReference type="NCBI Taxonomy" id="34276"/>
    <lineage>
        <taxon>Eukaryota</taxon>
        <taxon>Viridiplantae</taxon>
        <taxon>Streptophyta</taxon>
        <taxon>Embryophyta</taxon>
        <taxon>Tracheophyta</taxon>
        <taxon>Spermatophyta</taxon>
        <taxon>Magnoliopsida</taxon>
        <taxon>eudicotyledons</taxon>
        <taxon>Gunneridae</taxon>
        <taxon>Pentapetalae</taxon>
        <taxon>rosids</taxon>
        <taxon>malvids</taxon>
        <taxon>Malvales</taxon>
        <taxon>Malvaceae</taxon>
        <taxon>Malvoideae</taxon>
        <taxon>Gossypium</taxon>
    </lineage>
</organism>
<accession>A0A5D2DN18</accession>
<dbReference type="Pfam" id="PF00190">
    <property type="entry name" value="Cupin_1"/>
    <property type="match status" value="1"/>
</dbReference>
<keyword evidence="1" id="KW-0732">Signal</keyword>
<evidence type="ECO:0000313" key="4">
    <source>
        <dbReference type="Proteomes" id="UP000323506"/>
    </source>
</evidence>